<keyword evidence="1" id="KW-0732">Signal</keyword>
<dbReference type="RefSeq" id="WP_388021191.1">
    <property type="nucleotide sequence ID" value="NZ_JBHUDT010000012.1"/>
</dbReference>
<name>A0ABW5JVE1_9FLAO</name>
<dbReference type="Pfam" id="PF10029">
    <property type="entry name" value="DUF2271"/>
    <property type="match status" value="1"/>
</dbReference>
<evidence type="ECO:0000313" key="3">
    <source>
        <dbReference type="Proteomes" id="UP001597441"/>
    </source>
</evidence>
<feature type="signal peptide" evidence="1">
    <location>
        <begin position="1"/>
        <end position="19"/>
    </location>
</feature>
<protein>
    <submittedName>
        <fullName evidence="2">DUF2271 domain-containing protein</fullName>
    </submittedName>
</protein>
<sequence>MKFYKFILGILCLSFMAFSTINSNEQLTSKYKCMVQLINYEGEGAYVVVSVVDKDNNYIKTLHVLGDDEKWYPDLEKWWSFIKTSKDAQVDALTGATIAGGERSIFTFQLDETDFKAGNKLRFETAVEHLEYFEKDLEILLENENLQNKFEGTGYIRYVRIIPN</sequence>
<reference evidence="3" key="1">
    <citation type="journal article" date="2019" name="Int. J. Syst. Evol. Microbiol.">
        <title>The Global Catalogue of Microorganisms (GCM) 10K type strain sequencing project: providing services to taxonomists for standard genome sequencing and annotation.</title>
        <authorList>
            <consortium name="The Broad Institute Genomics Platform"/>
            <consortium name="The Broad Institute Genome Sequencing Center for Infectious Disease"/>
            <person name="Wu L."/>
            <person name="Ma J."/>
        </authorList>
    </citation>
    <scope>NUCLEOTIDE SEQUENCE [LARGE SCALE GENOMIC DNA]</scope>
    <source>
        <strain evidence="3">KCTC 42903</strain>
    </source>
</reference>
<dbReference type="Proteomes" id="UP001597441">
    <property type="component" value="Unassembled WGS sequence"/>
</dbReference>
<dbReference type="InterPro" id="IPR014469">
    <property type="entry name" value="DUF2271"/>
</dbReference>
<dbReference type="EMBL" id="JBHULK010000013">
    <property type="protein sequence ID" value="MFD2536601.1"/>
    <property type="molecule type" value="Genomic_DNA"/>
</dbReference>
<comment type="caution">
    <text evidence="2">The sequence shown here is derived from an EMBL/GenBank/DDBJ whole genome shotgun (WGS) entry which is preliminary data.</text>
</comment>
<gene>
    <name evidence="2" type="ORF">ACFSQS_15935</name>
</gene>
<evidence type="ECO:0000256" key="1">
    <source>
        <dbReference type="SAM" id="SignalP"/>
    </source>
</evidence>
<evidence type="ECO:0000313" key="2">
    <source>
        <dbReference type="EMBL" id="MFD2536601.1"/>
    </source>
</evidence>
<proteinExistence type="predicted"/>
<keyword evidence="3" id="KW-1185">Reference proteome</keyword>
<accession>A0ABW5JVE1</accession>
<feature type="chain" id="PRO_5047109267" evidence="1">
    <location>
        <begin position="20"/>
        <end position="164"/>
    </location>
</feature>
<organism evidence="2 3">
    <name type="scientific">Gelatiniphilus marinus</name>
    <dbReference type="NCBI Taxonomy" id="1759464"/>
    <lineage>
        <taxon>Bacteria</taxon>
        <taxon>Pseudomonadati</taxon>
        <taxon>Bacteroidota</taxon>
        <taxon>Flavobacteriia</taxon>
        <taxon>Flavobacteriales</taxon>
        <taxon>Flavobacteriaceae</taxon>
        <taxon>Gelatiniphilus</taxon>
    </lineage>
</organism>